<dbReference type="Proteomes" id="UP001225906">
    <property type="component" value="Unassembled WGS sequence"/>
</dbReference>
<evidence type="ECO:0000256" key="1">
    <source>
        <dbReference type="SAM" id="MobiDB-lite"/>
    </source>
</evidence>
<comment type="caution">
    <text evidence="2">The sequence shown here is derived from an EMBL/GenBank/DDBJ whole genome shotgun (WGS) entry which is preliminary data.</text>
</comment>
<protein>
    <submittedName>
        <fullName evidence="2">Uncharacterized protein</fullName>
    </submittedName>
</protein>
<dbReference type="EMBL" id="JAVCAP010000019">
    <property type="protein sequence ID" value="MDP8568045.1"/>
    <property type="molecule type" value="Genomic_DNA"/>
</dbReference>
<gene>
    <name evidence="2" type="ORF">Q9291_09310</name>
</gene>
<proteinExistence type="predicted"/>
<keyword evidence="3" id="KW-1185">Reference proteome</keyword>
<evidence type="ECO:0000313" key="2">
    <source>
        <dbReference type="EMBL" id="MDP8568045.1"/>
    </source>
</evidence>
<accession>A0ABT9JVA7</accession>
<dbReference type="RefSeq" id="WP_306389767.1">
    <property type="nucleotide sequence ID" value="NZ_JAVCAP010000019.1"/>
</dbReference>
<evidence type="ECO:0000313" key="3">
    <source>
        <dbReference type="Proteomes" id="UP001225906"/>
    </source>
</evidence>
<name>A0ABT9JVA7_9PROT</name>
<organism evidence="2 3">
    <name type="scientific">Methylophilus aquaticus</name>
    <dbReference type="NCBI Taxonomy" id="1971610"/>
    <lineage>
        <taxon>Bacteria</taxon>
        <taxon>Pseudomonadati</taxon>
        <taxon>Pseudomonadota</taxon>
        <taxon>Betaproteobacteria</taxon>
        <taxon>Nitrosomonadales</taxon>
        <taxon>Methylophilaceae</taxon>
        <taxon>Methylophilus</taxon>
    </lineage>
</organism>
<sequence length="521" mass="59451">MLLGWVTLELRHLPDILDAIILVRGCSSSLPLDDPSIERSTKRLNEFDLVLASYILNFELEQLQIVTSMPDIFESLGLIYSRNALLYSLGHEQLLRSDGFIPKEETSEGVVELFTTLANQPSALELPRSPIFNEPNREQCLATKVQGMAVEVVHQTSDVSILVAEVIIGSIEALFATMLDLNVAAHTEKFTVVIIEKSDLKKPDFKIDLDQMIAEVEWPEGSMPNSYNQQPEVINFLITLAAEIFTSTCYGENLGETVIQLFENESLMDRIAMIVFSVNSRQRIFETAVSRLEAWNTRNPVKYTLQADRPEIEQKELHSDDDRKNKSEKFELPKDHRDIQVRSVIDMHLWDRARWSGTGFSYFPNQPPIIGLLFRDEEAARKIFSRWKERFGNDDKKEEIHIAIIRGISESHPSHYIVLITSGKSDISDSNNQVFMQTNRMNTMEPKTDENLSKFIAQYQLFKCFYLMPAILGQNNSAEYLGEISIFKTKLIIKTVDEIGKNDLEIMALGREGYAKKFGPN</sequence>
<feature type="region of interest" description="Disordered" evidence="1">
    <location>
        <begin position="309"/>
        <end position="332"/>
    </location>
</feature>
<reference evidence="3" key="1">
    <citation type="journal article" date="2019" name="Int. J. Syst. Evol. Microbiol.">
        <title>The Global Catalogue of Microorganisms (GCM) 10K type strain sequencing project: providing services to taxonomists for standard genome sequencing and annotation.</title>
        <authorList>
            <consortium name="The Broad Institute Genomics Platform"/>
            <consortium name="The Broad Institute Genome Sequencing Center for Infectious Disease"/>
            <person name="Wu L."/>
            <person name="Ma J."/>
        </authorList>
    </citation>
    <scope>NUCLEOTIDE SEQUENCE [LARGE SCALE GENOMIC DNA]</scope>
    <source>
        <strain evidence="3">VKM B-3159</strain>
    </source>
</reference>